<dbReference type="GO" id="GO:0016579">
    <property type="term" value="P:protein deubiquitination"/>
    <property type="evidence" value="ECO:0007669"/>
    <property type="project" value="InterPro"/>
</dbReference>
<evidence type="ECO:0000313" key="13">
    <source>
        <dbReference type="Proteomes" id="UP001175271"/>
    </source>
</evidence>
<protein>
    <recommendedName>
        <fullName evidence="4">ubiquitinyl hydrolase 1</fullName>
        <ecNumber evidence="4">3.4.19.12</ecNumber>
    </recommendedName>
</protein>
<feature type="region of interest" description="Disordered" evidence="10">
    <location>
        <begin position="1"/>
        <end position="24"/>
    </location>
</feature>
<reference evidence="12" key="1">
    <citation type="submission" date="2023-06" db="EMBL/GenBank/DDBJ databases">
        <title>Genomic analysis of the entomopathogenic nematode Steinernema hermaphroditum.</title>
        <authorList>
            <person name="Schwarz E.M."/>
            <person name="Heppert J.K."/>
            <person name="Baniya A."/>
            <person name="Schwartz H.T."/>
            <person name="Tan C.-H."/>
            <person name="Antoshechkin I."/>
            <person name="Sternberg P.W."/>
            <person name="Goodrich-Blair H."/>
            <person name="Dillman A.R."/>
        </authorList>
    </citation>
    <scope>NUCLEOTIDE SEQUENCE</scope>
    <source>
        <strain evidence="12">PS9179</strain>
        <tissue evidence="12">Whole animal</tissue>
    </source>
</reference>
<evidence type="ECO:0000256" key="5">
    <source>
        <dbReference type="ARBA" id="ARBA00022670"/>
    </source>
</evidence>
<dbReference type="PANTHER" id="PTHR24006:SF722">
    <property type="entry name" value="UBIQUITIN CARBOXYL-TERMINAL HYDROLASE 48"/>
    <property type="match status" value="1"/>
</dbReference>
<dbReference type="PROSITE" id="PS00972">
    <property type="entry name" value="USP_1"/>
    <property type="match status" value="1"/>
</dbReference>
<dbReference type="EMBL" id="JAUCMV010000001">
    <property type="protein sequence ID" value="KAK0426077.1"/>
    <property type="molecule type" value="Genomic_DNA"/>
</dbReference>
<organism evidence="12 13">
    <name type="scientific">Steinernema hermaphroditum</name>
    <dbReference type="NCBI Taxonomy" id="289476"/>
    <lineage>
        <taxon>Eukaryota</taxon>
        <taxon>Metazoa</taxon>
        <taxon>Ecdysozoa</taxon>
        <taxon>Nematoda</taxon>
        <taxon>Chromadorea</taxon>
        <taxon>Rhabditida</taxon>
        <taxon>Tylenchina</taxon>
        <taxon>Panagrolaimomorpha</taxon>
        <taxon>Strongyloidoidea</taxon>
        <taxon>Steinernematidae</taxon>
        <taxon>Steinernema</taxon>
    </lineage>
</organism>
<comment type="caution">
    <text evidence="12">The sequence shown here is derived from an EMBL/GenBank/DDBJ whole genome shotgun (WGS) entry which is preliminary data.</text>
</comment>
<dbReference type="GO" id="GO:0004843">
    <property type="term" value="F:cysteine-type deubiquitinase activity"/>
    <property type="evidence" value="ECO:0007669"/>
    <property type="project" value="UniProtKB-EC"/>
</dbReference>
<evidence type="ECO:0000256" key="6">
    <source>
        <dbReference type="ARBA" id="ARBA00022786"/>
    </source>
</evidence>
<evidence type="ECO:0000256" key="10">
    <source>
        <dbReference type="SAM" id="MobiDB-lite"/>
    </source>
</evidence>
<feature type="domain" description="USP" evidence="11">
    <location>
        <begin position="109"/>
        <end position="417"/>
    </location>
</feature>
<comment type="subcellular location">
    <subcellularLocation>
        <location evidence="2">Nucleus</location>
    </subcellularLocation>
</comment>
<keyword evidence="5" id="KW-0645">Protease</keyword>
<dbReference type="InterPro" id="IPR018200">
    <property type="entry name" value="USP_CS"/>
</dbReference>
<dbReference type="Pfam" id="PF24543">
    <property type="entry name" value="Usp-48"/>
    <property type="match status" value="1"/>
</dbReference>
<keyword evidence="9" id="KW-0539">Nucleus</keyword>
<dbReference type="Pfam" id="PF00443">
    <property type="entry name" value="UCH"/>
    <property type="match status" value="1"/>
</dbReference>
<dbReference type="SUPFAM" id="SSF54236">
    <property type="entry name" value="Ubiquitin-like"/>
    <property type="match status" value="1"/>
</dbReference>
<proteinExistence type="inferred from homology"/>
<dbReference type="InterPro" id="IPR050164">
    <property type="entry name" value="Peptidase_C19"/>
</dbReference>
<keyword evidence="13" id="KW-1185">Reference proteome</keyword>
<evidence type="ECO:0000256" key="9">
    <source>
        <dbReference type="ARBA" id="ARBA00023242"/>
    </source>
</evidence>
<evidence type="ECO:0000256" key="8">
    <source>
        <dbReference type="ARBA" id="ARBA00022807"/>
    </source>
</evidence>
<dbReference type="InterPro" id="IPR001394">
    <property type="entry name" value="Peptidase_C19_UCH"/>
</dbReference>
<comment type="catalytic activity">
    <reaction evidence="1">
        <text>Thiol-dependent hydrolysis of ester, thioester, amide, peptide and isopeptide bonds formed by the C-terminal Gly of ubiquitin (a 76-residue protein attached to proteins as an intracellular targeting signal).</text>
        <dbReference type="EC" id="3.4.19.12"/>
    </reaction>
</comment>
<dbReference type="Gene3D" id="3.10.20.90">
    <property type="entry name" value="Phosphatidylinositol 3-kinase Catalytic Subunit, Chain A, domain 1"/>
    <property type="match status" value="1"/>
</dbReference>
<dbReference type="PROSITE" id="PS50235">
    <property type="entry name" value="USP_3"/>
    <property type="match status" value="1"/>
</dbReference>
<evidence type="ECO:0000256" key="3">
    <source>
        <dbReference type="ARBA" id="ARBA00009085"/>
    </source>
</evidence>
<evidence type="ECO:0000256" key="4">
    <source>
        <dbReference type="ARBA" id="ARBA00012759"/>
    </source>
</evidence>
<dbReference type="GO" id="GO:0005634">
    <property type="term" value="C:nucleus"/>
    <property type="evidence" value="ECO:0007669"/>
    <property type="project" value="UniProtKB-SubCell"/>
</dbReference>
<dbReference type="Gene3D" id="3.90.70.10">
    <property type="entry name" value="Cysteine proteinases"/>
    <property type="match status" value="1"/>
</dbReference>
<dbReference type="SUPFAM" id="SSF54001">
    <property type="entry name" value="Cysteine proteinases"/>
    <property type="match status" value="1"/>
</dbReference>
<dbReference type="InterPro" id="IPR038765">
    <property type="entry name" value="Papain-like_cys_pep_sf"/>
</dbReference>
<evidence type="ECO:0000313" key="12">
    <source>
        <dbReference type="EMBL" id="KAK0426077.1"/>
    </source>
</evidence>
<dbReference type="InterPro" id="IPR057775">
    <property type="entry name" value="USP48_dom"/>
</dbReference>
<dbReference type="GO" id="GO:0006508">
    <property type="term" value="P:proteolysis"/>
    <property type="evidence" value="ECO:0007669"/>
    <property type="project" value="UniProtKB-KW"/>
</dbReference>
<dbReference type="InterPro" id="IPR029071">
    <property type="entry name" value="Ubiquitin-like_domsf"/>
</dbReference>
<evidence type="ECO:0000256" key="7">
    <source>
        <dbReference type="ARBA" id="ARBA00022801"/>
    </source>
</evidence>
<dbReference type="PANTHER" id="PTHR24006">
    <property type="entry name" value="UBIQUITIN CARBOXYL-TERMINAL HYDROLASE"/>
    <property type="match status" value="1"/>
</dbReference>
<gene>
    <name evidence="12" type="ORF">QR680_009529</name>
</gene>
<evidence type="ECO:0000256" key="1">
    <source>
        <dbReference type="ARBA" id="ARBA00000707"/>
    </source>
</evidence>
<dbReference type="PROSITE" id="PS00973">
    <property type="entry name" value="USP_2"/>
    <property type="match status" value="1"/>
</dbReference>
<keyword evidence="6" id="KW-0833">Ubl conjugation pathway</keyword>
<evidence type="ECO:0000256" key="2">
    <source>
        <dbReference type="ARBA" id="ARBA00004123"/>
    </source>
</evidence>
<dbReference type="InterPro" id="IPR028889">
    <property type="entry name" value="USP"/>
</dbReference>
<keyword evidence="8" id="KW-0788">Thiol protease</keyword>
<feature type="region of interest" description="Disordered" evidence="10">
    <location>
        <begin position="1115"/>
        <end position="1135"/>
    </location>
</feature>
<comment type="similarity">
    <text evidence="3">Belongs to the peptidase C19 family.</text>
</comment>
<keyword evidence="7" id="KW-0378">Hydrolase</keyword>
<name>A0AA39M9L0_9BILA</name>
<dbReference type="EC" id="3.4.19.12" evidence="4"/>
<dbReference type="AlphaFoldDB" id="A0AA39M9L0"/>
<evidence type="ECO:0000259" key="11">
    <source>
        <dbReference type="PROSITE" id="PS50235"/>
    </source>
</evidence>
<dbReference type="GO" id="GO:0005829">
    <property type="term" value="C:cytosol"/>
    <property type="evidence" value="ECO:0007669"/>
    <property type="project" value="TreeGrafter"/>
</dbReference>
<accession>A0AA39M9L0</accession>
<sequence length="1135" mass="129643">MARGAMISSTKRRHTNTRKRAESRDLPHVEALRIPDVVDFEASWTAYHLNNRKCEEHGAPQPKVKNCRSNPLCLHRLGLEKWEKLLKSQNHESSREIEYTPRDICSQPCGLVNVGNSCYVNSFLQICFNDLTLRQCIFDWRPDQKYVKSDFSRMDIQAVMNCLQELFVTMQITPYEDASAQKLVELLQLDNEQHDAIEFTMLFFDALDRNLAAHPNGEHTRRIIRKSYEGRVQETISCECGKTKSNGITTLRSVQLAIIGIKSLTQAIEKYFTPEVLTDYRCDMCGNVGTTTKVCELVELPPVLMVSLNRYSFDSQGRNKKVTSPLQFPKTLETRKFASNLSSWQYDLCAVMIHEGPNTDSGHYYDVIKDPISGHWFTYNDKLVKETKCPGCSVEKDTISRATPEMRGCYALIYRKIEKGMGLTPPEVRLPPEDVVEQIRSKLNLEFSRDRTEGTQSASVWNETVKLRYNWISELWQQLEIPDGAKSMKKPKSVVFVPTALLSEIQSIERKSVEVMKDVGNQIIDENTSRSDLYPLEPLPDTHLEMCSHGKLSLNTVIGGEAKLVNRHPAEIMLRRYNLGLKQQRKHIAQATALEDSIEYYSDVESNSCEDFCDGSDVCTQCVELFKYEGSFKDRLEQTCTLVQNILKDKFRVHDYKRVPCPPEYVPPPGAVWVSKKQLTSFKKLALRQMEFVRNNRSHEALQLSFTTNAATFMCSAESSEKEGTLIDIFDVEPAGNRKLSNPRTTRVDRSRNKRLDQTVEEVIRTTVPPAPAEDEFDITDVTKTNGNALDSVVENEDVVLPIHFNSGLLCPHEKLTYKVTRLWVLKDEWDEIVRGYFDVYNTVPCTEEECNECVDEFFKSEASQKEQNDKIVEIFKELGPLLRNADKRKWDPNCLGMQYTHTVCSTFLVNIKNAWRGKGKIPVPTICQNCILCSRHGLPYLDVDEVVFNGTARPVPLTSEEWFGLVNVFATHIPDKVADFTEILINVEGVLENFCMDCAYENRRREDLRRYEYSISDIYVKLKGDEPDDCSSSANSKTATTRRALAKNLIKIKMRSTDTIMNLKLQLFRKLKQSPADQLIYNGEQLLENDATLAGARIDANNFDSPLTLIVQSETPSDIPRPLERGFRDTALGH</sequence>
<dbReference type="Proteomes" id="UP001175271">
    <property type="component" value="Unassembled WGS sequence"/>
</dbReference>